<evidence type="ECO:0000313" key="11">
    <source>
        <dbReference type="Proteomes" id="UP000596742"/>
    </source>
</evidence>
<dbReference type="SUPFAM" id="SSF46609">
    <property type="entry name" value="Fe,Mn superoxide dismutase (SOD), N-terminal domain"/>
    <property type="match status" value="1"/>
</dbReference>
<dbReference type="Proteomes" id="UP000596742">
    <property type="component" value="Unassembled WGS sequence"/>
</dbReference>
<dbReference type="EC" id="1.15.1.1" evidence="3"/>
<evidence type="ECO:0000259" key="8">
    <source>
        <dbReference type="Pfam" id="PF00081"/>
    </source>
</evidence>
<dbReference type="PROSITE" id="PS00088">
    <property type="entry name" value="SOD_MN"/>
    <property type="match status" value="1"/>
</dbReference>
<dbReference type="PANTHER" id="PTHR43595">
    <property type="entry name" value="37S RIBOSOMAL PROTEIN S26, MITOCHONDRIAL"/>
    <property type="match status" value="1"/>
</dbReference>
<keyword evidence="6" id="KW-0464">Manganese</keyword>
<gene>
    <name evidence="10" type="ORF">MGAL_10B045425</name>
</gene>
<evidence type="ECO:0000256" key="3">
    <source>
        <dbReference type="ARBA" id="ARBA00012682"/>
    </source>
</evidence>
<dbReference type="InterPro" id="IPR019833">
    <property type="entry name" value="Mn/Fe_SOD_BS"/>
</dbReference>
<evidence type="ECO:0000256" key="2">
    <source>
        <dbReference type="ARBA" id="ARBA00008714"/>
    </source>
</evidence>
<proteinExistence type="inferred from homology"/>
<dbReference type="InterPro" id="IPR019831">
    <property type="entry name" value="Mn/Fe_SOD_N"/>
</dbReference>
<evidence type="ECO:0000259" key="9">
    <source>
        <dbReference type="Pfam" id="PF02777"/>
    </source>
</evidence>
<organism evidence="10 11">
    <name type="scientific">Mytilus galloprovincialis</name>
    <name type="common">Mediterranean mussel</name>
    <dbReference type="NCBI Taxonomy" id="29158"/>
    <lineage>
        <taxon>Eukaryota</taxon>
        <taxon>Metazoa</taxon>
        <taxon>Spiralia</taxon>
        <taxon>Lophotrochozoa</taxon>
        <taxon>Mollusca</taxon>
        <taxon>Bivalvia</taxon>
        <taxon>Autobranchia</taxon>
        <taxon>Pteriomorphia</taxon>
        <taxon>Mytilida</taxon>
        <taxon>Mytiloidea</taxon>
        <taxon>Mytilidae</taxon>
        <taxon>Mytilinae</taxon>
        <taxon>Mytilus</taxon>
    </lineage>
</organism>
<protein>
    <recommendedName>
        <fullName evidence="3">superoxide dismutase</fullName>
        <ecNumber evidence="3">1.15.1.1</ecNumber>
    </recommendedName>
</protein>
<dbReference type="EMBL" id="UYJE01001246">
    <property type="protein sequence ID" value="VDI00581.1"/>
    <property type="molecule type" value="Genomic_DNA"/>
</dbReference>
<keyword evidence="4" id="KW-0479">Metal-binding</keyword>
<dbReference type="GO" id="GO:0004784">
    <property type="term" value="F:superoxide dismutase activity"/>
    <property type="evidence" value="ECO:0007669"/>
    <property type="project" value="UniProtKB-EC"/>
</dbReference>
<dbReference type="Pfam" id="PF02777">
    <property type="entry name" value="Sod_Fe_C"/>
    <property type="match status" value="1"/>
</dbReference>
<comment type="catalytic activity">
    <reaction evidence="7">
        <text>2 superoxide + 2 H(+) = H2O2 + O2</text>
        <dbReference type="Rhea" id="RHEA:20696"/>
        <dbReference type="ChEBI" id="CHEBI:15378"/>
        <dbReference type="ChEBI" id="CHEBI:15379"/>
        <dbReference type="ChEBI" id="CHEBI:16240"/>
        <dbReference type="ChEBI" id="CHEBI:18421"/>
        <dbReference type="EC" id="1.15.1.1"/>
    </reaction>
</comment>
<dbReference type="AlphaFoldDB" id="A0A8B6C5T1"/>
<feature type="domain" description="Manganese/iron superoxide dismutase N-terminal" evidence="8">
    <location>
        <begin position="50"/>
        <end position="142"/>
    </location>
</feature>
<evidence type="ECO:0000256" key="5">
    <source>
        <dbReference type="ARBA" id="ARBA00023002"/>
    </source>
</evidence>
<dbReference type="InterPro" id="IPR036324">
    <property type="entry name" value="Mn/Fe_SOD_N_sf"/>
</dbReference>
<dbReference type="Pfam" id="PF00081">
    <property type="entry name" value="Sod_Fe_N"/>
    <property type="match status" value="1"/>
</dbReference>
<comment type="similarity">
    <text evidence="2">Belongs to the iron/manganese superoxide dismutase family.</text>
</comment>
<reference evidence="10" key="1">
    <citation type="submission" date="2018-11" db="EMBL/GenBank/DDBJ databases">
        <authorList>
            <person name="Alioto T."/>
            <person name="Alioto T."/>
        </authorList>
    </citation>
    <scope>NUCLEOTIDE SEQUENCE</scope>
</reference>
<accession>A0A8B6C5T1</accession>
<dbReference type="OrthoDB" id="239262at2759"/>
<feature type="domain" description="Manganese/iron superoxide dismutase C-terminal" evidence="9">
    <location>
        <begin position="152"/>
        <end position="253"/>
    </location>
</feature>
<sequence length="271" mass="31665">MEKPLDHVTVPVCLVKMAAVFNYFCLAILLDFSSGKQEIYKINDVIAADYDLPSLPYDYDELEPYIDKETLRVHHQGHHAAYTKKLNAVLESWRQYNNSWPAEESIQTILIAIEKIPQQYKSAIVNNGGGFVNHNLYWWIMSPNPDEEDRTPSSNLMTDIERSFGSFDKFKEAFTQKALSLFGSGYVWLSRQPKDRMLIISTTANQDSPLSQGLCPILVIDVWEHAYYLKHKNKRPNHISDWWKLVDWKNVEEVDSWFLKNKGHDELYLWF</sequence>
<dbReference type="PANTHER" id="PTHR43595:SF2">
    <property type="entry name" value="SMALL RIBOSOMAL SUBUNIT PROTEIN MS42"/>
    <property type="match status" value="1"/>
</dbReference>
<dbReference type="InterPro" id="IPR036314">
    <property type="entry name" value="SOD_C_sf"/>
</dbReference>
<dbReference type="Gene3D" id="1.10.287.990">
    <property type="entry name" value="Fe,Mn superoxide dismutase (SOD) domain"/>
    <property type="match status" value="1"/>
</dbReference>
<dbReference type="FunFam" id="3.55.40.20:FF:000004">
    <property type="entry name" value="Superoxide dismutase [Fe]"/>
    <property type="match status" value="1"/>
</dbReference>
<evidence type="ECO:0000256" key="7">
    <source>
        <dbReference type="ARBA" id="ARBA00049204"/>
    </source>
</evidence>
<dbReference type="InterPro" id="IPR019832">
    <property type="entry name" value="Mn/Fe_SOD_C"/>
</dbReference>
<dbReference type="InterPro" id="IPR001189">
    <property type="entry name" value="Mn/Fe_SOD"/>
</dbReference>
<name>A0A8B6C5T1_MYTGA</name>
<keyword evidence="11" id="KW-1185">Reference proteome</keyword>
<dbReference type="GO" id="GO:0046872">
    <property type="term" value="F:metal ion binding"/>
    <property type="evidence" value="ECO:0007669"/>
    <property type="project" value="UniProtKB-KW"/>
</dbReference>
<dbReference type="Gene3D" id="3.55.40.20">
    <property type="entry name" value="Iron/manganese superoxide dismutase, C-terminal domain"/>
    <property type="match status" value="1"/>
</dbReference>
<comment type="caution">
    <text evidence="10">The sequence shown here is derived from an EMBL/GenBank/DDBJ whole genome shotgun (WGS) entry which is preliminary data.</text>
</comment>
<dbReference type="PRINTS" id="PR01703">
    <property type="entry name" value="MNSODISMTASE"/>
</dbReference>
<evidence type="ECO:0000256" key="4">
    <source>
        <dbReference type="ARBA" id="ARBA00022723"/>
    </source>
</evidence>
<evidence type="ECO:0000256" key="6">
    <source>
        <dbReference type="ARBA" id="ARBA00023211"/>
    </source>
</evidence>
<comment type="function">
    <text evidence="1">Destroys superoxide anion radicals which are normally produced within the cells and which are toxic to biological systems.</text>
</comment>
<keyword evidence="5 10" id="KW-0560">Oxidoreductase</keyword>
<evidence type="ECO:0000313" key="10">
    <source>
        <dbReference type="EMBL" id="VDI00581.1"/>
    </source>
</evidence>
<evidence type="ECO:0000256" key="1">
    <source>
        <dbReference type="ARBA" id="ARBA00002170"/>
    </source>
</evidence>
<dbReference type="SUPFAM" id="SSF54719">
    <property type="entry name" value="Fe,Mn superoxide dismutase (SOD), C-terminal domain"/>
    <property type="match status" value="1"/>
</dbReference>
<dbReference type="GO" id="GO:0005737">
    <property type="term" value="C:cytoplasm"/>
    <property type="evidence" value="ECO:0007669"/>
    <property type="project" value="TreeGrafter"/>
</dbReference>